<feature type="domain" description="EF-hand" evidence="4">
    <location>
        <begin position="54"/>
        <end position="89"/>
    </location>
</feature>
<dbReference type="PANTHER" id="PTHR11216:SF170">
    <property type="entry name" value="DYNAMIN ASSOCIATED PROTEIN 160, ISOFORM D"/>
    <property type="match status" value="1"/>
</dbReference>
<feature type="compositionally biased region" description="Acidic residues" evidence="1">
    <location>
        <begin position="956"/>
        <end position="968"/>
    </location>
</feature>
<feature type="compositionally biased region" description="Low complexity" evidence="1">
    <location>
        <begin position="1182"/>
        <end position="1207"/>
    </location>
</feature>
<dbReference type="CDD" id="cd00052">
    <property type="entry name" value="EH"/>
    <property type="match status" value="2"/>
</dbReference>
<dbReference type="PROSITE" id="PS50222">
    <property type="entry name" value="EF_HAND_2"/>
    <property type="match status" value="2"/>
</dbReference>
<dbReference type="Gene3D" id="1.10.8.10">
    <property type="entry name" value="DNA helicase RuvA subunit, C-terminal domain"/>
    <property type="match status" value="1"/>
</dbReference>
<dbReference type="EMBL" id="CCYA01000252">
    <property type="protein sequence ID" value="CEH15140.1"/>
    <property type="molecule type" value="Genomic_DNA"/>
</dbReference>
<feature type="region of interest" description="Disordered" evidence="1">
    <location>
        <begin position="1284"/>
        <end position="1360"/>
    </location>
</feature>
<feature type="compositionally biased region" description="Low complexity" evidence="1">
    <location>
        <begin position="1329"/>
        <end position="1338"/>
    </location>
</feature>
<evidence type="ECO:0000259" key="4">
    <source>
        <dbReference type="PROSITE" id="PS50222"/>
    </source>
</evidence>
<dbReference type="OrthoDB" id="524326at2759"/>
<feature type="compositionally biased region" description="Polar residues" evidence="1">
    <location>
        <begin position="686"/>
        <end position="698"/>
    </location>
</feature>
<feature type="domain" description="EH" evidence="3">
    <location>
        <begin position="312"/>
        <end position="401"/>
    </location>
</feature>
<dbReference type="InterPro" id="IPR002048">
    <property type="entry name" value="EF_hand_dom"/>
</dbReference>
<feature type="compositionally biased region" description="Pro residues" evidence="1">
    <location>
        <begin position="1319"/>
        <end position="1328"/>
    </location>
</feature>
<accession>A0A0P1BHS3</accession>
<dbReference type="SUPFAM" id="SSF46934">
    <property type="entry name" value="UBA-like"/>
    <property type="match status" value="1"/>
</dbReference>
<evidence type="ECO:0000313" key="5">
    <source>
        <dbReference type="EMBL" id="CEH15140.1"/>
    </source>
</evidence>
<dbReference type="SMART" id="SM00054">
    <property type="entry name" value="EFh"/>
    <property type="match status" value="2"/>
</dbReference>
<dbReference type="Gene3D" id="1.10.238.10">
    <property type="entry name" value="EF-hand"/>
    <property type="match status" value="3"/>
</dbReference>
<dbReference type="InterPro" id="IPR015940">
    <property type="entry name" value="UBA"/>
</dbReference>
<sequence length="1398" mass="141898">MTTPAGSGPVAPLQLTPLERPAFAALFAAADPASSGIITGSSAVQFFSKSRPALDGTVLGAIWSLADRANNGFLGKAEWAVAMRLLGHAQRGTAADQLEGMLSQPGPPPSFEGVTLPGAQATPTRASSVAQVPQVSPADRARYTRIFASSGPVNGLLDGEKAKGILVRSKLPFDQLGQIWGLADTRSRGALDLTDFIIAMHFLQASMNGSLGSAGLPATLPPGLYEQAAVGAAVPPGSPSRGLTAQHTGGSIPGGIPRQLTGQGFSQAPTSPPASTIRQPLGARPSGFLSPQQTGAAVVPTLAGDWLVSPADKAKADRFFDGLDTERKGTLEGQAAVPFFMQSGLPEATLAHVWDLSDITQSGNLSREEFAVAMHLINGALTGSQLPQELPAGLIPPSLRGRDLPAAVNPQESDTQKDLFSLMDDDEPAALPVNPASAFVKPTSSVSAVPPPPAPKGTGPFDDEFFSGPAAAAATPSALSPAVTGNNSAIRAAASPVPPVTDASAEVGNRRLALDSTNKALTGLQSKRAELEQTVSTNSTDIAELESRLTVVRATHDKESAAVKTLQERATSQAGELKTLREETIRAESDLSALRAEKDEIEQTVLRDREDVRDMKKRMAELQAENNTLRTALEKLRKEARQQKGLTAISRKQLSSAESEGDKLRSDISAVESGEVLESGDHPTTGAGQTPASVTSPVLSPAGSIRSTNPFDRFHAANAESAPGTPHARTASLAAGVAAAGGALGLAGAAVTHAGAQAGADAGATPTAPPAAANDVDPFGVPKPGLGPTPPQESNAAFDDDFGQAEMDSEAPKQVVAAPSLERKTTGGSAFDEAFADLEGESVALPPTTIAEAADVQPIAEHTTAPVTAAAESVTAPADAFQDFEDSFAPPGAIGAVSEGAAEIPPTAASPASKKREVLGDGGFAAHSILADHPPAAEPSLGVSEFKGKEPRRDEEDADSSDDDEGPEDIERVTSPEEAGLGKTPQAPLASLPPAITTTQAAERFPELDEGNVMPVSSSLEAASGPTTAPLTAQTTGDDTFVDAPSETPNTASGFGASQWANASGVTNTASSNGAPSEDFGHERFTTAAEPALASSAGIAQPSNASERSLSPGVTKNRRAPPPKPVRNTAASADASSPFQETVALPAAVDEFGIAATTGAQVTRGPSTATSFDDFDSAFEDLGPAAPATNTATSTSTGAPPLPSFDDAFGDADGFDFVPSFSTSNGQTAPNAAAPITARGTTPPANDAFGSAFPQTAQAAPSSDAIPGGFGFDDFAASFNASSGANGAEQNSNTSSGFSFADEFNPTPAMAAPSTGGPYLPPPGPPPASGLAPSSAAPPSLPGRGGGVSPAPSPAAADDAGPVRQLCAMGFSREKVIQALEKSNYKVDRALERLLAAA</sequence>
<feature type="domain" description="EH" evidence="3">
    <location>
        <begin position="139"/>
        <end position="231"/>
    </location>
</feature>
<dbReference type="PROSITE" id="PS50030">
    <property type="entry name" value="UBA"/>
    <property type="match status" value="1"/>
</dbReference>
<keyword evidence="6" id="KW-1185">Reference proteome</keyword>
<dbReference type="InterPro" id="IPR000261">
    <property type="entry name" value="EH_dom"/>
</dbReference>
<evidence type="ECO:0000259" key="3">
    <source>
        <dbReference type="PROSITE" id="PS50031"/>
    </source>
</evidence>
<feature type="compositionally biased region" description="Acidic residues" evidence="1">
    <location>
        <begin position="798"/>
        <end position="809"/>
    </location>
</feature>
<feature type="region of interest" description="Disordered" evidence="1">
    <location>
        <begin position="1162"/>
        <end position="1208"/>
    </location>
</feature>
<feature type="region of interest" description="Disordered" evidence="1">
    <location>
        <begin position="759"/>
        <end position="826"/>
    </location>
</feature>
<feature type="compositionally biased region" description="Polar residues" evidence="1">
    <location>
        <begin position="1129"/>
        <end position="1138"/>
    </location>
</feature>
<dbReference type="GO" id="GO:0005886">
    <property type="term" value="C:plasma membrane"/>
    <property type="evidence" value="ECO:0007669"/>
    <property type="project" value="TreeGrafter"/>
</dbReference>
<feature type="compositionally biased region" description="Low complexity" evidence="1">
    <location>
        <begin position="759"/>
        <end position="777"/>
    </location>
</feature>
<feature type="compositionally biased region" description="Polar residues" evidence="1">
    <location>
        <begin position="1015"/>
        <end position="1038"/>
    </location>
</feature>
<dbReference type="GO" id="GO:0006897">
    <property type="term" value="P:endocytosis"/>
    <property type="evidence" value="ECO:0007669"/>
    <property type="project" value="TreeGrafter"/>
</dbReference>
<organism evidence="5 6">
    <name type="scientific">Ceraceosorus bombacis</name>
    <dbReference type="NCBI Taxonomy" id="401625"/>
    <lineage>
        <taxon>Eukaryota</taxon>
        <taxon>Fungi</taxon>
        <taxon>Dikarya</taxon>
        <taxon>Basidiomycota</taxon>
        <taxon>Ustilaginomycotina</taxon>
        <taxon>Exobasidiomycetes</taxon>
        <taxon>Ceraceosorales</taxon>
        <taxon>Ceraceosoraceae</taxon>
        <taxon>Ceraceosorus</taxon>
    </lineage>
</organism>
<dbReference type="GO" id="GO:0016197">
    <property type="term" value="P:endosomal transport"/>
    <property type="evidence" value="ECO:0007669"/>
    <property type="project" value="TreeGrafter"/>
</dbReference>
<dbReference type="SMART" id="SM00027">
    <property type="entry name" value="EH"/>
    <property type="match status" value="3"/>
</dbReference>
<feature type="compositionally biased region" description="Basic and acidic residues" evidence="1">
    <location>
        <begin position="946"/>
        <end position="955"/>
    </location>
</feature>
<feature type="compositionally biased region" description="Polar residues" evidence="1">
    <location>
        <begin position="1101"/>
        <end position="1114"/>
    </location>
</feature>
<feature type="domain" description="EH" evidence="3">
    <location>
        <begin position="54"/>
        <end position="122"/>
    </location>
</feature>
<dbReference type="CDD" id="cd14270">
    <property type="entry name" value="UBA"/>
    <property type="match status" value="1"/>
</dbReference>
<evidence type="ECO:0000259" key="2">
    <source>
        <dbReference type="PROSITE" id="PS50030"/>
    </source>
</evidence>
<feature type="domain" description="UBA" evidence="2">
    <location>
        <begin position="1356"/>
        <end position="1397"/>
    </location>
</feature>
<feature type="compositionally biased region" description="Polar residues" evidence="1">
    <location>
        <begin position="1289"/>
        <end position="1298"/>
    </location>
</feature>
<dbReference type="SMART" id="SM00165">
    <property type="entry name" value="UBA"/>
    <property type="match status" value="1"/>
</dbReference>
<feature type="region of interest" description="Disordered" evidence="1">
    <location>
        <begin position="643"/>
        <end position="710"/>
    </location>
</feature>
<dbReference type="STRING" id="401625.A0A0P1BHS3"/>
<dbReference type="PANTHER" id="PTHR11216">
    <property type="entry name" value="EH DOMAIN"/>
    <property type="match status" value="1"/>
</dbReference>
<dbReference type="SUPFAM" id="SSF47473">
    <property type="entry name" value="EF-hand"/>
    <property type="match status" value="3"/>
</dbReference>
<feature type="compositionally biased region" description="Polar residues" evidence="1">
    <location>
        <begin position="1059"/>
        <end position="1075"/>
    </location>
</feature>
<feature type="domain" description="EF-hand" evidence="4">
    <location>
        <begin position="345"/>
        <end position="380"/>
    </location>
</feature>
<evidence type="ECO:0000256" key="1">
    <source>
        <dbReference type="SAM" id="MobiDB-lite"/>
    </source>
</evidence>
<proteinExistence type="predicted"/>
<protein>
    <submittedName>
        <fullName evidence="5">Synaptic vesicle protein EHS-1 and related EH domain proteins</fullName>
    </submittedName>
</protein>
<reference evidence="5 6" key="1">
    <citation type="submission" date="2014-09" db="EMBL/GenBank/DDBJ databases">
        <authorList>
            <person name="Magalhaes I.L.F."/>
            <person name="Oliveira U."/>
            <person name="Santos F.R."/>
            <person name="Vidigal T.H.D.A."/>
            <person name="Brescovit A.D."/>
            <person name="Santos A.J."/>
        </authorList>
    </citation>
    <scope>NUCLEOTIDE SEQUENCE [LARGE SCALE GENOMIC DNA]</scope>
</reference>
<dbReference type="GO" id="GO:0005737">
    <property type="term" value="C:cytoplasm"/>
    <property type="evidence" value="ECO:0007669"/>
    <property type="project" value="TreeGrafter"/>
</dbReference>
<evidence type="ECO:0000313" key="6">
    <source>
        <dbReference type="Proteomes" id="UP000054845"/>
    </source>
</evidence>
<dbReference type="Proteomes" id="UP000054845">
    <property type="component" value="Unassembled WGS sequence"/>
</dbReference>
<name>A0A0P1BHS3_9BASI</name>
<dbReference type="PROSITE" id="PS50031">
    <property type="entry name" value="EH"/>
    <property type="match status" value="3"/>
</dbReference>
<feature type="region of interest" description="Disordered" evidence="1">
    <location>
        <begin position="442"/>
        <end position="461"/>
    </location>
</feature>
<feature type="compositionally biased region" description="Polar residues" evidence="1">
    <location>
        <begin position="1162"/>
        <end position="1171"/>
    </location>
</feature>
<dbReference type="InterPro" id="IPR009060">
    <property type="entry name" value="UBA-like_sf"/>
</dbReference>
<dbReference type="Pfam" id="PF00627">
    <property type="entry name" value="UBA"/>
    <property type="match status" value="1"/>
</dbReference>
<dbReference type="InterPro" id="IPR011992">
    <property type="entry name" value="EF-hand-dom_pair"/>
</dbReference>
<feature type="region of interest" description="Disordered" evidence="1">
    <location>
        <begin position="925"/>
        <end position="1138"/>
    </location>
</feature>
<dbReference type="Pfam" id="PF12763">
    <property type="entry name" value="EH"/>
    <property type="match status" value="3"/>
</dbReference>
<dbReference type="GO" id="GO:0005509">
    <property type="term" value="F:calcium ion binding"/>
    <property type="evidence" value="ECO:0007669"/>
    <property type="project" value="InterPro"/>
</dbReference>